<gene>
    <name evidence="3" type="ORF">B4102_2421</name>
</gene>
<sequence length="842" mass="95158">MKGVTQVKKLLYALLSILLAVTIIPLNGNAKEAKKVDVDLWNAVKPLETTVTFLNTGAHPDDERSDFLAYLSRGLGVKTSSLIANRGEGGQNEIGDELGNALGIIRSREMIEAAKITGVKAYHLSETTSDSIYDFGFSKTPEETLSKWGEKLTYKRLIRFIRTYQPDIVMPSFRNDDTQHGHHRTMEILSERAFKDAADPTVFPDQLKEGLSTWQIKKLYLPSGSKDPVTTTLEIGMYDPIYGMTYPQLGEQSRYMHKSQGMGSDIPAEPRQFKLELLYSAVQSKNSNELFAGIPYNFFEWAQTLPAKEKGLKRQFTKFQQELNQIIHSYPNRDRIFIKTQKALKDVRNLVKKTKKAKLNKEMKADLLHKFSLKEEQLQTASIISSNLEVTAKAQSNILTKGQKTTVQVSLNNNGKQKLKKVNVSLNVPKGWKVKSKTGSKDLKPGKKLNLSFEVKVPKDAEYYHAYKQPAIQANIQYESSGTKTVHVQELEGTVAVLPDVSATLSPENIVVNTANVQKEIPVIVKLKNYREGKTSSSVRLKIPAGWKVSPQTSKVNFDKKLEEKEVTFKLAPPKNIQEGDFNLSAVTAVNGKSFDSTIQEIKYDHIGTFYYQYPAELKGVAFELLKPDHLKVGYIDSGFDKVADYLTNAGFDITKLSEADLATGDLNQYDTIVTGIRAYLSRDDLLQNNARLLKYVEDGGHLVVQYHKPGDRWDPLQTTPYKLKIGDPSIRWRVTDENAKVTVLKPDSPLFNYPNKITDSDWDNWIQERGLYYPMEWDNQFETFVSMADPNEDPFTGGILMAKYGKGTYLYTNLVFYRQIQDQVPGGYRIFTNLISYGNNK</sequence>
<protein>
    <recommendedName>
        <fullName evidence="2">Alpha-galactosidase NEW3 domain-containing protein</fullName>
    </recommendedName>
</protein>
<dbReference type="Pfam" id="PF02585">
    <property type="entry name" value="PIG-L"/>
    <property type="match status" value="1"/>
</dbReference>
<evidence type="ECO:0000256" key="1">
    <source>
        <dbReference type="ARBA" id="ARBA00001947"/>
    </source>
</evidence>
<dbReference type="InterPro" id="IPR013783">
    <property type="entry name" value="Ig-like_fold"/>
</dbReference>
<comment type="caution">
    <text evidence="3">The sequence shown here is derived from an EMBL/GenBank/DDBJ whole genome shotgun (WGS) entry which is preliminary data.</text>
</comment>
<dbReference type="InterPro" id="IPR018905">
    <property type="entry name" value="A-galactase_NEW3"/>
</dbReference>
<dbReference type="Gene3D" id="3.40.50.10320">
    <property type="entry name" value="LmbE-like"/>
    <property type="match status" value="1"/>
</dbReference>
<dbReference type="AlphaFoldDB" id="A0A150LCE2"/>
<dbReference type="STRING" id="46224.B4102_2421"/>
<proteinExistence type="predicted"/>
<keyword evidence="4" id="KW-1185">Reference proteome</keyword>
<dbReference type="SUPFAM" id="SSF102588">
    <property type="entry name" value="LmbE-like"/>
    <property type="match status" value="1"/>
</dbReference>
<reference evidence="3 4" key="1">
    <citation type="submission" date="2016-01" db="EMBL/GenBank/DDBJ databases">
        <title>Genome Sequences of Twelve Sporeforming Bacillus Species Isolated from Foods.</title>
        <authorList>
            <person name="Berendsen E.M."/>
            <person name="Wells-Bennik M.H."/>
            <person name="Krawcyk A.O."/>
            <person name="De Jong A."/>
            <person name="Holsappel S."/>
            <person name="Eijlander R.T."/>
            <person name="Kuipers O.P."/>
        </authorList>
    </citation>
    <scope>NUCLEOTIDE SEQUENCE [LARGE SCALE GENOMIC DNA]</scope>
    <source>
        <strain evidence="3 4">B4102</strain>
    </source>
</reference>
<dbReference type="Proteomes" id="UP000075666">
    <property type="component" value="Unassembled WGS sequence"/>
</dbReference>
<evidence type="ECO:0000313" key="4">
    <source>
        <dbReference type="Proteomes" id="UP000075666"/>
    </source>
</evidence>
<organism evidence="3 4">
    <name type="scientific">Heyndrickxia sporothermodurans</name>
    <dbReference type="NCBI Taxonomy" id="46224"/>
    <lineage>
        <taxon>Bacteria</taxon>
        <taxon>Bacillati</taxon>
        <taxon>Bacillota</taxon>
        <taxon>Bacilli</taxon>
        <taxon>Bacillales</taxon>
        <taxon>Bacillaceae</taxon>
        <taxon>Heyndrickxia</taxon>
    </lineage>
</organism>
<name>A0A150LCE2_9BACI</name>
<dbReference type="InterPro" id="IPR029062">
    <property type="entry name" value="Class_I_gatase-like"/>
</dbReference>
<dbReference type="InterPro" id="IPR003737">
    <property type="entry name" value="GlcNAc_PI_deacetylase-related"/>
</dbReference>
<dbReference type="InterPro" id="IPR024078">
    <property type="entry name" value="LmbE-like_dom_sf"/>
</dbReference>
<dbReference type="Pfam" id="PF10633">
    <property type="entry name" value="NPCBM_assoc"/>
    <property type="match status" value="1"/>
</dbReference>
<dbReference type="SUPFAM" id="SSF52317">
    <property type="entry name" value="Class I glutamine amidotransferase-like"/>
    <property type="match status" value="1"/>
</dbReference>
<comment type="cofactor">
    <cofactor evidence="1">
        <name>Zn(2+)</name>
        <dbReference type="ChEBI" id="CHEBI:29105"/>
    </cofactor>
</comment>
<dbReference type="EMBL" id="LQYN01000019">
    <property type="protein sequence ID" value="KYD10008.1"/>
    <property type="molecule type" value="Genomic_DNA"/>
</dbReference>
<feature type="domain" description="Alpha-galactosidase NEW3" evidence="2">
    <location>
        <begin position="400"/>
        <end position="463"/>
    </location>
</feature>
<dbReference type="Gene3D" id="2.60.40.10">
    <property type="entry name" value="Immunoglobulins"/>
    <property type="match status" value="1"/>
</dbReference>
<evidence type="ECO:0000313" key="3">
    <source>
        <dbReference type="EMBL" id="KYD10008.1"/>
    </source>
</evidence>
<accession>A0A150LCE2</accession>
<evidence type="ECO:0000259" key="2">
    <source>
        <dbReference type="Pfam" id="PF10633"/>
    </source>
</evidence>
<dbReference type="PATRIC" id="fig|46224.3.peg.1471"/>